<evidence type="ECO:0000313" key="3">
    <source>
        <dbReference type="Proteomes" id="UP000295238"/>
    </source>
</evidence>
<keyword evidence="1" id="KW-1133">Transmembrane helix</keyword>
<feature type="transmembrane region" description="Helical" evidence="1">
    <location>
        <begin position="411"/>
        <end position="431"/>
    </location>
</feature>
<comment type="caution">
    <text evidence="2">The sequence shown here is derived from an EMBL/GenBank/DDBJ whole genome shotgun (WGS) entry which is preliminary data.</text>
</comment>
<organism evidence="2 3">
    <name type="scientific">Rhizobium deserti</name>
    <dbReference type="NCBI Taxonomy" id="2547961"/>
    <lineage>
        <taxon>Bacteria</taxon>
        <taxon>Pseudomonadati</taxon>
        <taxon>Pseudomonadota</taxon>
        <taxon>Alphaproteobacteria</taxon>
        <taxon>Hyphomicrobiales</taxon>
        <taxon>Rhizobiaceae</taxon>
        <taxon>Rhizobium/Agrobacterium group</taxon>
        <taxon>Rhizobium</taxon>
    </lineage>
</organism>
<keyword evidence="3" id="KW-1185">Reference proteome</keyword>
<protein>
    <submittedName>
        <fullName evidence="2">Capsule biosynthesis protein</fullName>
    </submittedName>
</protein>
<dbReference type="EMBL" id="SMTL01000001">
    <property type="protein sequence ID" value="TDK39138.1"/>
    <property type="molecule type" value="Genomic_DNA"/>
</dbReference>
<dbReference type="Proteomes" id="UP000295238">
    <property type="component" value="Unassembled WGS sequence"/>
</dbReference>
<keyword evidence="1" id="KW-0812">Transmembrane</keyword>
<dbReference type="GO" id="GO:0004713">
    <property type="term" value="F:protein tyrosine kinase activity"/>
    <property type="evidence" value="ECO:0007669"/>
    <property type="project" value="TreeGrafter"/>
</dbReference>
<dbReference type="RefSeq" id="WP_133314587.1">
    <property type="nucleotide sequence ID" value="NZ_SMTL01000001.1"/>
</dbReference>
<sequence>MEIREHTSTANLETATKSVDEDGIEIIAAPVRPISRFLPFTRARNALHSKKRLSDYVVEVTTTENYGGQLEGAPGGHPPIRLLSFFLIVMLPFLGCLSYFVFLASNQYTAEAHFAVRSLADQGKTDGVDSGVIGLDVAPQDAFVITSFIHSPELLARLGKVIDYRAMFARDGIDFLSSSDPAFSVEAFLDYWKKQVTAYIDGPSGIITLRARTFRPEDSKALVEAILVESENLINELNRRAQQDMVAGIRSEVEKAGKAYGESLYSLNQFQTQAGLLSPEVQAKETGKLLTTLLAQKLELETRLFVLKQSSAEASPAYEQLVRTQSSVDAQVSRLQSQLTGPENASMAAHLLNFSKLETERLVSEKLYEAARTTYNAALAASLRKALYVMIFVHPSLPEEALFPNRVSTPLIIGLGLLVLWGTLMLLWASVEDHRL</sequence>
<dbReference type="PANTHER" id="PTHR32309:SF13">
    <property type="entry name" value="FERRIC ENTEROBACTIN TRANSPORT PROTEIN FEPE"/>
    <property type="match status" value="1"/>
</dbReference>
<dbReference type="GO" id="GO:0005886">
    <property type="term" value="C:plasma membrane"/>
    <property type="evidence" value="ECO:0007669"/>
    <property type="project" value="TreeGrafter"/>
</dbReference>
<feature type="transmembrane region" description="Helical" evidence="1">
    <location>
        <begin position="82"/>
        <end position="102"/>
    </location>
</feature>
<dbReference type="OrthoDB" id="7800844at2"/>
<evidence type="ECO:0000256" key="1">
    <source>
        <dbReference type="SAM" id="Phobius"/>
    </source>
</evidence>
<dbReference type="AlphaFoldDB" id="A0A4R5UN03"/>
<accession>A0A4R5UN03</accession>
<reference evidence="2 3" key="1">
    <citation type="submission" date="2019-03" db="EMBL/GenBank/DDBJ databases">
        <title>Rhizobium sp. nov., an bacterium isolated from biocrust in Mu Us Desert.</title>
        <authorList>
            <person name="Lixiong L."/>
        </authorList>
    </citation>
    <scope>NUCLEOTIDE SEQUENCE [LARGE SCALE GENOMIC DNA]</scope>
    <source>
        <strain evidence="2 3">SPY-1</strain>
    </source>
</reference>
<name>A0A4R5UN03_9HYPH</name>
<keyword evidence="1" id="KW-0472">Membrane</keyword>
<gene>
    <name evidence="2" type="ORF">E2F50_03140</name>
</gene>
<evidence type="ECO:0000313" key="2">
    <source>
        <dbReference type="EMBL" id="TDK39138.1"/>
    </source>
</evidence>
<proteinExistence type="predicted"/>
<dbReference type="InterPro" id="IPR050445">
    <property type="entry name" value="Bact_polysacc_biosynth/exp"/>
</dbReference>
<dbReference type="PANTHER" id="PTHR32309">
    <property type="entry name" value="TYROSINE-PROTEIN KINASE"/>
    <property type="match status" value="1"/>
</dbReference>